<evidence type="ECO:0000313" key="1">
    <source>
        <dbReference type="EMBL" id="MBO1078503.1"/>
    </source>
</evidence>
<protein>
    <submittedName>
        <fullName evidence="1">SGNH/GDSL hydrolase family protein</fullName>
    </submittedName>
</protein>
<dbReference type="GO" id="GO:0016787">
    <property type="term" value="F:hydrolase activity"/>
    <property type="evidence" value="ECO:0007669"/>
    <property type="project" value="UniProtKB-KW"/>
</dbReference>
<dbReference type="RefSeq" id="WP_207415923.1">
    <property type="nucleotide sequence ID" value="NZ_CP061178.1"/>
</dbReference>
<reference evidence="1 2" key="1">
    <citation type="submission" date="2020-09" db="EMBL/GenBank/DDBJ databases">
        <title>Roseomonas.</title>
        <authorList>
            <person name="Zhu W."/>
        </authorList>
    </citation>
    <scope>NUCLEOTIDE SEQUENCE [LARGE SCALE GENOMIC DNA]</scope>
    <source>
        <strain evidence="1 2">573</strain>
    </source>
</reference>
<proteinExistence type="predicted"/>
<dbReference type="Proteomes" id="UP001518989">
    <property type="component" value="Unassembled WGS sequence"/>
</dbReference>
<dbReference type="SUPFAM" id="SSF52266">
    <property type="entry name" value="SGNH hydrolase"/>
    <property type="match status" value="1"/>
</dbReference>
<name>A0ABS3KM15_9PROT</name>
<organism evidence="1 2">
    <name type="scientific">Roseomonas haemaphysalidis</name>
    <dbReference type="NCBI Taxonomy" id="2768162"/>
    <lineage>
        <taxon>Bacteria</taxon>
        <taxon>Pseudomonadati</taxon>
        <taxon>Pseudomonadota</taxon>
        <taxon>Alphaproteobacteria</taxon>
        <taxon>Acetobacterales</taxon>
        <taxon>Roseomonadaceae</taxon>
        <taxon>Roseomonas</taxon>
    </lineage>
</organism>
<evidence type="ECO:0000313" key="2">
    <source>
        <dbReference type="Proteomes" id="UP001518989"/>
    </source>
</evidence>
<sequence length="221" mass="23708">MQSILMGLSLLVLGDSHFGKPDYLITTLQDELIRRGAKVATYSACGSPPSIWLTARVASCGTAQRLQSGPITQQSGAAAKTVPIDQLVATNKPNLIIVAMADTIGGYTRPALPRDDVQEQVTALTDKLRAMNIPCLWVGPSWGTEGGPFMKTFARVQELSAYMATVVSPCTYVDSTKLDKPGEWPTFDGQHYTVAGYRSYGTALAQQIAQMPEVKAAIGAR</sequence>
<keyword evidence="2" id="KW-1185">Reference proteome</keyword>
<gene>
    <name evidence="1" type="ORF">IAI61_05630</name>
</gene>
<dbReference type="Gene3D" id="3.40.50.1110">
    <property type="entry name" value="SGNH hydrolase"/>
    <property type="match status" value="1"/>
</dbReference>
<accession>A0ABS3KM15</accession>
<comment type="caution">
    <text evidence="1">The sequence shown here is derived from an EMBL/GenBank/DDBJ whole genome shotgun (WGS) entry which is preliminary data.</text>
</comment>
<dbReference type="EMBL" id="JACTNG010000002">
    <property type="protein sequence ID" value="MBO1078503.1"/>
    <property type="molecule type" value="Genomic_DNA"/>
</dbReference>
<dbReference type="CDD" id="cd00229">
    <property type="entry name" value="SGNH_hydrolase"/>
    <property type="match status" value="1"/>
</dbReference>
<keyword evidence="1" id="KW-0378">Hydrolase</keyword>
<dbReference type="InterPro" id="IPR036514">
    <property type="entry name" value="SGNH_hydro_sf"/>
</dbReference>